<dbReference type="EMBL" id="CP092365">
    <property type="protein sequence ID" value="ULN52268.1"/>
    <property type="molecule type" value="Genomic_DNA"/>
</dbReference>
<evidence type="ECO:0000313" key="3">
    <source>
        <dbReference type="Proteomes" id="UP001055200"/>
    </source>
</evidence>
<keyword evidence="1" id="KW-1133">Transmembrane helix</keyword>
<evidence type="ECO:0000313" key="2">
    <source>
        <dbReference type="EMBL" id="ULN52268.1"/>
    </source>
</evidence>
<dbReference type="Proteomes" id="UP001055200">
    <property type="component" value="Chromosome"/>
</dbReference>
<gene>
    <name evidence="2" type="ORF">MIU77_15665</name>
</gene>
<keyword evidence="1" id="KW-0812">Transmembrane</keyword>
<accession>A0ABY3TX54</accession>
<dbReference type="RefSeq" id="WP_240170542.1">
    <property type="nucleotide sequence ID" value="NZ_CP092365.1"/>
</dbReference>
<protein>
    <submittedName>
        <fullName evidence="2">Uncharacterized protein</fullName>
    </submittedName>
</protein>
<feature type="transmembrane region" description="Helical" evidence="1">
    <location>
        <begin position="201"/>
        <end position="223"/>
    </location>
</feature>
<feature type="transmembrane region" description="Helical" evidence="1">
    <location>
        <begin position="116"/>
        <end position="135"/>
    </location>
</feature>
<feature type="transmembrane region" description="Helical" evidence="1">
    <location>
        <begin position="155"/>
        <end position="181"/>
    </location>
</feature>
<feature type="transmembrane region" description="Helical" evidence="1">
    <location>
        <begin position="235"/>
        <end position="253"/>
    </location>
</feature>
<name>A0ABY3TX54_9MYCO</name>
<reference evidence="2" key="1">
    <citation type="submission" date="2022-08" db="EMBL/GenBank/DDBJ databases">
        <title>Complete genome sequence of 14 non-tuberculosis mycobacteria type-strains.</title>
        <authorList>
            <person name="Igarashi Y."/>
            <person name="Osugi A."/>
            <person name="Mitarai S."/>
        </authorList>
    </citation>
    <scope>NUCLEOTIDE SEQUENCE</scope>
    <source>
        <strain evidence="2">DSM 45575</strain>
    </source>
</reference>
<feature type="transmembrane region" description="Helical" evidence="1">
    <location>
        <begin position="273"/>
        <end position="294"/>
    </location>
</feature>
<keyword evidence="1" id="KW-0472">Membrane</keyword>
<feature type="transmembrane region" description="Helical" evidence="1">
    <location>
        <begin position="74"/>
        <end position="96"/>
    </location>
</feature>
<organism evidence="2 3">
    <name type="scientific">Mycolicibacillus parakoreensis</name>
    <dbReference type="NCBI Taxonomy" id="1069221"/>
    <lineage>
        <taxon>Bacteria</taxon>
        <taxon>Bacillati</taxon>
        <taxon>Actinomycetota</taxon>
        <taxon>Actinomycetes</taxon>
        <taxon>Mycobacteriales</taxon>
        <taxon>Mycobacteriaceae</taxon>
        <taxon>Mycolicibacillus</taxon>
    </lineage>
</organism>
<evidence type="ECO:0000256" key="1">
    <source>
        <dbReference type="SAM" id="Phobius"/>
    </source>
</evidence>
<sequence>MNRVDRVRARTPPQWTCIGCGGPAPFVSWARYRRPDGSVYEWRARPHRKHAGPRRAVRDTDPAAPRRWWAPHRLAWWLAVLFLAGSALFAVGAAGSLTPALFGGQWRMSLFAESCYFTGALLYTAATYGLLLEALNTDPDVVLNGSAAQRRRFRWFLTSPAELTRLEVVIPVVFLIGSVTFNYETTGALGHLLHLVPRLGLWQATMVGSVLFLLASALQFIEAAHGYLRLDLRNVSWWIGVAFVVGSVGFVAGSLPGLGTPGLPDADLDAGALIVKAGFLAGSLAYLAGSYLMLPELVTQLRSAPTPEAA</sequence>
<keyword evidence="3" id="KW-1185">Reference proteome</keyword>
<proteinExistence type="predicted"/>